<dbReference type="InterPro" id="IPR007863">
    <property type="entry name" value="Peptidase_M16_C"/>
</dbReference>
<evidence type="ECO:0000259" key="1">
    <source>
        <dbReference type="Pfam" id="PF05193"/>
    </source>
</evidence>
<dbReference type="GO" id="GO:0046872">
    <property type="term" value="F:metal ion binding"/>
    <property type="evidence" value="ECO:0007669"/>
    <property type="project" value="InterPro"/>
</dbReference>
<evidence type="ECO:0000313" key="3">
    <source>
        <dbReference type="Proteomes" id="UP000480303"/>
    </source>
</evidence>
<comment type="caution">
    <text evidence="2">The sequence shown here is derived from an EMBL/GenBank/DDBJ whole genome shotgun (WGS) entry which is preliminary data.</text>
</comment>
<organism evidence="2 3">
    <name type="scientific">Pseudolactococcus hodotermopsidis</name>
    <dbReference type="NCBI Taxonomy" id="2709157"/>
    <lineage>
        <taxon>Bacteria</taxon>
        <taxon>Bacillati</taxon>
        <taxon>Bacillota</taxon>
        <taxon>Bacilli</taxon>
        <taxon>Lactobacillales</taxon>
        <taxon>Streptococcaceae</taxon>
        <taxon>Pseudolactococcus</taxon>
    </lineage>
</organism>
<protein>
    <submittedName>
        <fullName evidence="2">Peptidase M16</fullName>
    </submittedName>
</protein>
<dbReference type="NCBIfam" id="NF047422">
    <property type="entry name" value="YfmF_fam"/>
    <property type="match status" value="1"/>
</dbReference>
<dbReference type="EMBL" id="BLLI01000038">
    <property type="protein sequence ID" value="GFH42769.1"/>
    <property type="molecule type" value="Genomic_DNA"/>
</dbReference>
<evidence type="ECO:0000313" key="2">
    <source>
        <dbReference type="EMBL" id="GFH42769.1"/>
    </source>
</evidence>
<feature type="domain" description="Peptidase M16 C-terminal" evidence="1">
    <location>
        <begin position="177"/>
        <end position="349"/>
    </location>
</feature>
<keyword evidence="3" id="KW-1185">Reference proteome</keyword>
<dbReference type="SUPFAM" id="SSF63411">
    <property type="entry name" value="LuxS/MPP-like metallohydrolase"/>
    <property type="match status" value="2"/>
</dbReference>
<dbReference type="Gene3D" id="3.30.830.10">
    <property type="entry name" value="Metalloenzyme, LuxS/M16 peptidase-like"/>
    <property type="match status" value="2"/>
</dbReference>
<accession>A0A6A0BBC6</accession>
<name>A0A6A0BBC6_9LACT</name>
<dbReference type="Pfam" id="PF05193">
    <property type="entry name" value="Peptidase_M16_C"/>
    <property type="match status" value="1"/>
</dbReference>
<dbReference type="InterPro" id="IPR011249">
    <property type="entry name" value="Metalloenz_LuxS/M16"/>
</dbReference>
<proteinExistence type="predicted"/>
<dbReference type="InterPro" id="IPR050361">
    <property type="entry name" value="MPP/UQCRC_Complex"/>
</dbReference>
<sequence>MKLKNGVNLHIIKEKKFKTVQFLVRFRAKMSRKNVAKRVMISNLWETSNAILTTNQQFQSKLSDMYGASFSTGVAKKGNNHFLNIGMSVVNPTFIGTDTVMEAIELLHQALFMPLIDDIGFDEETFAREKKNLLQYLASTHEDKSYVASTRLTALFFEDKNLATPSISTVGLLEHETRQSVFDYYKRMLLTDTIDIFVLGDVDETMISQHFSEMPFTDREPLTEIFYEQANSNIVHEKTEKEEINQSILQLAYSHPVHYGDKDYLTLQVLNGILGAFPHSKLFANVREKESLAYYANSRFDTFTGFLKISAGIDASNRHKALTIIREQLRALIQGDISDSELTQTKDMLRNSYFLAQDSPTNLIEQVFIADLFPDRYLSAEKWVQALNAVSKDDVVRVAKTLKLQSLYFMEGEVLGD</sequence>
<reference evidence="2 3" key="1">
    <citation type="submission" date="2020-02" db="EMBL/GenBank/DDBJ databases">
        <title>Draft genome sequence of Lactococcus sp. Hs30E4-3.</title>
        <authorList>
            <person name="Noda S."/>
            <person name="Yuki M."/>
            <person name="Ohkuma M."/>
        </authorList>
    </citation>
    <scope>NUCLEOTIDE SEQUENCE [LARGE SCALE GENOMIC DNA]</scope>
    <source>
        <strain evidence="2 3">Hs30E4-3</strain>
    </source>
</reference>
<gene>
    <name evidence="2" type="primary">yueF</name>
    <name evidence="2" type="ORF">Hs30E_13200</name>
</gene>
<dbReference type="RefSeq" id="WP_172209076.1">
    <property type="nucleotide sequence ID" value="NZ_BLLI01000038.1"/>
</dbReference>
<dbReference type="Proteomes" id="UP000480303">
    <property type="component" value="Unassembled WGS sequence"/>
</dbReference>
<dbReference type="PANTHER" id="PTHR11851:SF186">
    <property type="entry name" value="INACTIVE METALLOPROTEASE YMFF-RELATED"/>
    <property type="match status" value="1"/>
</dbReference>
<dbReference type="AlphaFoldDB" id="A0A6A0BBC6"/>
<dbReference type="PANTHER" id="PTHR11851">
    <property type="entry name" value="METALLOPROTEASE"/>
    <property type="match status" value="1"/>
</dbReference>